<organism evidence="11 12">
    <name type="scientific">Vogesella aquatica</name>
    <dbReference type="NCBI Taxonomy" id="2984206"/>
    <lineage>
        <taxon>Bacteria</taxon>
        <taxon>Pseudomonadati</taxon>
        <taxon>Pseudomonadota</taxon>
        <taxon>Betaproteobacteria</taxon>
        <taxon>Neisseriales</taxon>
        <taxon>Chromobacteriaceae</taxon>
        <taxon>Vogesella</taxon>
    </lineage>
</organism>
<evidence type="ECO:0000256" key="8">
    <source>
        <dbReference type="ARBA" id="ARBA00039866"/>
    </source>
</evidence>
<comment type="similarity">
    <text evidence="6">Belongs to the acetyltransferase family. OlsB subfamily.</text>
</comment>
<dbReference type="InterPro" id="IPR052351">
    <property type="entry name" value="Ornithine_N-alpha-AT"/>
</dbReference>
<comment type="function">
    <text evidence="9">Catalyzes the first step in the biosynthesis of ornithine lipids, which are phosphorus-free membrane lipids. Catalyzes the 3-hydroxyacyl-acyl carrier protein-dependent acylation of ornithine to form lyso-ornithine lipid (LOL).</text>
</comment>
<evidence type="ECO:0000313" key="11">
    <source>
        <dbReference type="EMBL" id="MDC7718980.1"/>
    </source>
</evidence>
<evidence type="ECO:0000256" key="10">
    <source>
        <dbReference type="ARBA" id="ARBA00047785"/>
    </source>
</evidence>
<keyword evidence="2" id="KW-0444">Lipid biosynthesis</keyword>
<name>A0ABT5J295_9NEIS</name>
<comment type="catalytic activity">
    <reaction evidence="10">
        <text>a (3R)-hydroxyacyl-[ACP] + L-ornithine = a lyso-ornithine lipid + holo-[ACP] + H(+)</text>
        <dbReference type="Rhea" id="RHEA:20633"/>
        <dbReference type="Rhea" id="RHEA-COMP:9685"/>
        <dbReference type="Rhea" id="RHEA-COMP:9945"/>
        <dbReference type="ChEBI" id="CHEBI:15378"/>
        <dbReference type="ChEBI" id="CHEBI:46911"/>
        <dbReference type="ChEBI" id="CHEBI:64479"/>
        <dbReference type="ChEBI" id="CHEBI:78827"/>
        <dbReference type="ChEBI" id="CHEBI:138482"/>
        <dbReference type="EC" id="2.3.2.30"/>
    </reaction>
    <physiologicalReaction direction="left-to-right" evidence="10">
        <dbReference type="Rhea" id="RHEA:20634"/>
    </physiologicalReaction>
</comment>
<keyword evidence="4" id="KW-0443">Lipid metabolism</keyword>
<dbReference type="Proteomes" id="UP001219956">
    <property type="component" value="Unassembled WGS sequence"/>
</dbReference>
<evidence type="ECO:0000256" key="4">
    <source>
        <dbReference type="ARBA" id="ARBA00023098"/>
    </source>
</evidence>
<sequence>MQQGLETAVLAPASKLSVRVAHSAKDIRRAQKLRYQVFAQEMGAKLASAAEGIDRDEYDPYCDHLIVEDNTTGKVVGTYRMLPPHKARQLPSLYSEHEFDMSRLAGIRDHIIEIGRSCVHKDYRRGAVIALLWAGLADYVRQHGGQYLAGCASVSLADGGHQAVSLYRLLESKNLSPAEWRVTPHLPLPLGEVQDDSQVPVPPLIKGYLRAGAWVCGEPAWDPDFNCADFFMLLPMSRLDMRHQRHFAG</sequence>
<dbReference type="InterPro" id="IPR016181">
    <property type="entry name" value="Acyl_CoA_acyltransferase"/>
</dbReference>
<evidence type="ECO:0000256" key="2">
    <source>
        <dbReference type="ARBA" id="ARBA00022516"/>
    </source>
</evidence>
<dbReference type="EMBL" id="JAQQLF010000029">
    <property type="protein sequence ID" value="MDC7718980.1"/>
    <property type="molecule type" value="Genomic_DNA"/>
</dbReference>
<reference evidence="11 12" key="1">
    <citation type="submission" date="2023-01" db="EMBL/GenBank/DDBJ databases">
        <title>Novel species of the genus Vogesella isolated from rivers.</title>
        <authorList>
            <person name="Lu H."/>
        </authorList>
    </citation>
    <scope>NUCLEOTIDE SEQUENCE [LARGE SCALE GENOMIC DNA]</scope>
    <source>
        <strain evidence="11 12">DC21W</strain>
    </source>
</reference>
<dbReference type="RefSeq" id="WP_272753178.1">
    <property type="nucleotide sequence ID" value="NZ_JAQQLF010000029.1"/>
</dbReference>
<dbReference type="Pfam" id="PF13444">
    <property type="entry name" value="Acetyltransf_5"/>
    <property type="match status" value="1"/>
</dbReference>
<gene>
    <name evidence="11" type="ORF">PQU95_17395</name>
</gene>
<comment type="caution">
    <text evidence="11">The sequence shown here is derived from an EMBL/GenBank/DDBJ whole genome shotgun (WGS) entry which is preliminary data.</text>
</comment>
<protein>
    <recommendedName>
        <fullName evidence="8">L-ornithine N(alpha)-acyltransferase</fullName>
        <ecNumber evidence="7">2.3.2.30</ecNumber>
    </recommendedName>
</protein>
<evidence type="ECO:0000256" key="1">
    <source>
        <dbReference type="ARBA" id="ARBA00005189"/>
    </source>
</evidence>
<dbReference type="EC" id="2.3.2.30" evidence="7"/>
<evidence type="ECO:0000256" key="5">
    <source>
        <dbReference type="ARBA" id="ARBA00023315"/>
    </source>
</evidence>
<keyword evidence="3 11" id="KW-0808">Transferase</keyword>
<evidence type="ECO:0000256" key="3">
    <source>
        <dbReference type="ARBA" id="ARBA00022679"/>
    </source>
</evidence>
<accession>A0ABT5J295</accession>
<dbReference type="PANTHER" id="PTHR37323:SF1">
    <property type="entry name" value="L-ORNITHINE N(ALPHA)-ACYLTRANSFERASE"/>
    <property type="match status" value="1"/>
</dbReference>
<keyword evidence="12" id="KW-1185">Reference proteome</keyword>
<keyword evidence="5 11" id="KW-0012">Acyltransferase</keyword>
<evidence type="ECO:0000256" key="9">
    <source>
        <dbReference type="ARBA" id="ARBA00045724"/>
    </source>
</evidence>
<proteinExistence type="inferred from homology"/>
<dbReference type="Gene3D" id="3.40.630.30">
    <property type="match status" value="1"/>
</dbReference>
<evidence type="ECO:0000313" key="12">
    <source>
        <dbReference type="Proteomes" id="UP001219956"/>
    </source>
</evidence>
<comment type="pathway">
    <text evidence="1">Lipid metabolism.</text>
</comment>
<dbReference type="PANTHER" id="PTHR37323">
    <property type="entry name" value="GCN5-RELATED N-ACETYLTRANSFERASE"/>
    <property type="match status" value="1"/>
</dbReference>
<evidence type="ECO:0000256" key="6">
    <source>
        <dbReference type="ARBA" id="ARBA00038095"/>
    </source>
</evidence>
<evidence type="ECO:0000256" key="7">
    <source>
        <dbReference type="ARBA" id="ARBA00039058"/>
    </source>
</evidence>
<dbReference type="SUPFAM" id="SSF55729">
    <property type="entry name" value="Acyl-CoA N-acyltransferases (Nat)"/>
    <property type="match status" value="1"/>
</dbReference>
<dbReference type="GO" id="GO:0016746">
    <property type="term" value="F:acyltransferase activity"/>
    <property type="evidence" value="ECO:0007669"/>
    <property type="project" value="UniProtKB-KW"/>
</dbReference>